<evidence type="ECO:0008006" key="3">
    <source>
        <dbReference type="Google" id="ProtNLM"/>
    </source>
</evidence>
<evidence type="ECO:0000313" key="2">
    <source>
        <dbReference type="Proteomes" id="UP001158045"/>
    </source>
</evidence>
<gene>
    <name evidence="1" type="ORF">QE109_16420</name>
</gene>
<sequence>MSKNVIVFYSKDNNTRTAAKLVSERIEAQIVELIETKKGNFIQALRKKGSKLQGNPWDEIKDADSIFLMFPIWASNGVPAMNAFLDHADFNEKKVSIITLQQFEDLRNSGKVHDYVQKRVEDKGGKVVYKKALLGGKMNHYAGEPALKVEVDKLKFN</sequence>
<keyword evidence="2" id="KW-1185">Reference proteome</keyword>
<dbReference type="InterPro" id="IPR029039">
    <property type="entry name" value="Flavoprotein-like_sf"/>
</dbReference>
<organism evidence="1 2">
    <name type="scientific">Fusibacter bizertensis</name>
    <dbReference type="NCBI Taxonomy" id="1488331"/>
    <lineage>
        <taxon>Bacteria</taxon>
        <taxon>Bacillati</taxon>
        <taxon>Bacillota</taxon>
        <taxon>Clostridia</taxon>
        <taxon>Eubacteriales</taxon>
        <taxon>Eubacteriales Family XII. Incertae Sedis</taxon>
        <taxon>Fusibacter</taxon>
    </lineage>
</organism>
<dbReference type="Gene3D" id="3.40.50.360">
    <property type="match status" value="1"/>
</dbReference>
<accession>A0ABT6NH31</accession>
<dbReference type="EMBL" id="JARYZI010000016">
    <property type="protein sequence ID" value="MDH8679745.1"/>
    <property type="molecule type" value="Genomic_DNA"/>
</dbReference>
<comment type="caution">
    <text evidence="1">The sequence shown here is derived from an EMBL/GenBank/DDBJ whole genome shotgun (WGS) entry which is preliminary data.</text>
</comment>
<protein>
    <recommendedName>
        <fullName evidence="3">Flavodoxin-like domain-containing protein</fullName>
    </recommendedName>
</protein>
<name>A0ABT6NH31_9FIRM</name>
<proteinExistence type="predicted"/>
<dbReference type="SUPFAM" id="SSF52218">
    <property type="entry name" value="Flavoproteins"/>
    <property type="match status" value="1"/>
</dbReference>
<reference evidence="1 2" key="1">
    <citation type="submission" date="2023-04" db="EMBL/GenBank/DDBJ databases">
        <title>Fusibacter bizertensis strain WBS, isolated from littoral bottom sediments of the Arctic seas - biochemical and genomic analysis.</title>
        <authorList>
            <person name="Brioukhanov A.L."/>
        </authorList>
    </citation>
    <scope>NUCLEOTIDE SEQUENCE [LARGE SCALE GENOMIC DNA]</scope>
    <source>
        <strain evidence="1 2">WBS</strain>
    </source>
</reference>
<dbReference type="RefSeq" id="WP_281095642.1">
    <property type="nucleotide sequence ID" value="NZ_JARYZI010000016.1"/>
</dbReference>
<evidence type="ECO:0000313" key="1">
    <source>
        <dbReference type="EMBL" id="MDH8679745.1"/>
    </source>
</evidence>
<dbReference type="Proteomes" id="UP001158045">
    <property type="component" value="Unassembled WGS sequence"/>
</dbReference>